<organism evidence="1 2">
    <name type="scientific">Pseudomonas vanderleydeniana</name>
    <dbReference type="NCBI Taxonomy" id="2745495"/>
    <lineage>
        <taxon>Bacteria</taxon>
        <taxon>Pseudomonadati</taxon>
        <taxon>Pseudomonadota</taxon>
        <taxon>Gammaproteobacteria</taxon>
        <taxon>Pseudomonadales</taxon>
        <taxon>Pseudomonadaceae</taxon>
        <taxon>Pseudomonas</taxon>
    </lineage>
</organism>
<sequence length="82" mass="9106">MPQSEQLCIVFVPALVVILTAAEQKKGAPLSEAEVLEIRDNAACISLPVEVAQAMDDSRDYPDISAENCWHEWQQLRAEVQP</sequence>
<keyword evidence="2" id="KW-1185">Reference proteome</keyword>
<dbReference type="AlphaFoldDB" id="A0A9E6PIC1"/>
<evidence type="ECO:0000313" key="2">
    <source>
        <dbReference type="Proteomes" id="UP000634530"/>
    </source>
</evidence>
<reference evidence="1 2" key="2">
    <citation type="journal article" date="2021" name="Microorganisms">
        <title>The Ever-Expanding Pseudomonas Genus: Description of 43 New Species and Partition of the Pseudomonas putida Group.</title>
        <authorList>
            <person name="Girard L."/>
            <person name="Lood C."/>
            <person name="Hofte M."/>
            <person name="Vandamme P."/>
            <person name="Rokni-Zadeh H."/>
            <person name="van Noort V."/>
            <person name="Lavigne R."/>
            <person name="De Mot R."/>
        </authorList>
    </citation>
    <scope>NUCLEOTIDE SEQUENCE [LARGE SCALE GENOMIC DNA]</scope>
    <source>
        <strain evidence="1 2">RW8P3</strain>
    </source>
</reference>
<proteinExistence type="predicted"/>
<dbReference type="Proteomes" id="UP000634530">
    <property type="component" value="Chromosome"/>
</dbReference>
<reference evidence="1 2" key="1">
    <citation type="journal article" date="2020" name="Microorganisms">
        <title>Reliable Identification of Environmental Pseudomonas Isolates Using the rpoD Gene.</title>
        <authorList>
            <consortium name="The Broad Institute Genome Sequencing Platform"/>
            <person name="Girard L."/>
            <person name="Lood C."/>
            <person name="Rokni-Zadeh H."/>
            <person name="van Noort V."/>
            <person name="Lavigne R."/>
            <person name="De Mot R."/>
        </authorList>
    </citation>
    <scope>NUCLEOTIDE SEQUENCE [LARGE SCALE GENOMIC DNA]</scope>
    <source>
        <strain evidence="1 2">RW8P3</strain>
    </source>
</reference>
<dbReference type="KEGG" id="pvw:HU752_024350"/>
<dbReference type="RefSeq" id="WP_186681467.1">
    <property type="nucleotide sequence ID" value="NZ_CP077093.1"/>
</dbReference>
<accession>A0A9E6PIC1</accession>
<protein>
    <submittedName>
        <fullName evidence="1">Uncharacterized protein</fullName>
    </submittedName>
</protein>
<dbReference type="EMBL" id="CP077093">
    <property type="protein sequence ID" value="QXI27024.1"/>
    <property type="molecule type" value="Genomic_DNA"/>
</dbReference>
<gene>
    <name evidence="1" type="ORF">HU752_024350</name>
</gene>
<evidence type="ECO:0000313" key="1">
    <source>
        <dbReference type="EMBL" id="QXI27024.1"/>
    </source>
</evidence>
<name>A0A9E6PIC1_9PSED</name>